<name>A0A067M8K4_BOTB1</name>
<keyword evidence="3" id="KW-1185">Reference proteome</keyword>
<evidence type="ECO:0000313" key="2">
    <source>
        <dbReference type="EMBL" id="KDQ11869.1"/>
    </source>
</evidence>
<organism evidence="2 3">
    <name type="scientific">Botryobasidium botryosum (strain FD-172 SS1)</name>
    <dbReference type="NCBI Taxonomy" id="930990"/>
    <lineage>
        <taxon>Eukaryota</taxon>
        <taxon>Fungi</taxon>
        <taxon>Dikarya</taxon>
        <taxon>Basidiomycota</taxon>
        <taxon>Agaricomycotina</taxon>
        <taxon>Agaricomycetes</taxon>
        <taxon>Cantharellales</taxon>
        <taxon>Botryobasidiaceae</taxon>
        <taxon>Botryobasidium</taxon>
    </lineage>
</organism>
<proteinExistence type="predicted"/>
<dbReference type="Pfam" id="PF21087">
    <property type="entry name" value="Glyco_hydro_134"/>
    <property type="match status" value="1"/>
</dbReference>
<keyword evidence="1" id="KW-0732">Signal</keyword>
<gene>
    <name evidence="2" type="ORF">BOTBODRAFT_34959</name>
</gene>
<dbReference type="OrthoDB" id="2888121at2759"/>
<dbReference type="HOGENOM" id="CLU_127752_0_0_1"/>
<reference evidence="3" key="1">
    <citation type="journal article" date="2014" name="Proc. Natl. Acad. Sci. U.S.A.">
        <title>Extensive sampling of basidiomycete genomes demonstrates inadequacy of the white-rot/brown-rot paradigm for wood decay fungi.</title>
        <authorList>
            <person name="Riley R."/>
            <person name="Salamov A.A."/>
            <person name="Brown D.W."/>
            <person name="Nagy L.G."/>
            <person name="Floudas D."/>
            <person name="Held B.W."/>
            <person name="Levasseur A."/>
            <person name="Lombard V."/>
            <person name="Morin E."/>
            <person name="Otillar R."/>
            <person name="Lindquist E.A."/>
            <person name="Sun H."/>
            <person name="LaButti K.M."/>
            <person name="Schmutz J."/>
            <person name="Jabbour D."/>
            <person name="Luo H."/>
            <person name="Baker S.E."/>
            <person name="Pisabarro A.G."/>
            <person name="Walton J.D."/>
            <person name="Blanchette R.A."/>
            <person name="Henrissat B."/>
            <person name="Martin F."/>
            <person name="Cullen D."/>
            <person name="Hibbett D.S."/>
            <person name="Grigoriev I.V."/>
        </authorList>
    </citation>
    <scope>NUCLEOTIDE SEQUENCE [LARGE SCALE GENOMIC DNA]</scope>
    <source>
        <strain evidence="3">FD-172 SS1</strain>
    </source>
</reference>
<accession>A0A067M8K4</accession>
<dbReference type="STRING" id="930990.A0A067M8K4"/>
<protein>
    <submittedName>
        <fullName evidence="2">Uncharacterized protein</fullName>
    </submittedName>
</protein>
<dbReference type="EMBL" id="KL198054">
    <property type="protein sequence ID" value="KDQ11869.1"/>
    <property type="molecule type" value="Genomic_DNA"/>
</dbReference>
<dbReference type="InterPro" id="IPR049168">
    <property type="entry name" value="Glyco_hydro_134"/>
</dbReference>
<feature type="signal peptide" evidence="1">
    <location>
        <begin position="1"/>
        <end position="18"/>
    </location>
</feature>
<dbReference type="AlphaFoldDB" id="A0A067M8K4"/>
<dbReference type="InParanoid" id="A0A067M8K4"/>
<evidence type="ECO:0000313" key="3">
    <source>
        <dbReference type="Proteomes" id="UP000027195"/>
    </source>
</evidence>
<evidence type="ECO:0000256" key="1">
    <source>
        <dbReference type="SAM" id="SignalP"/>
    </source>
</evidence>
<feature type="chain" id="PRO_5001644476" evidence="1">
    <location>
        <begin position="19"/>
        <end position="195"/>
    </location>
</feature>
<dbReference type="Proteomes" id="UP000027195">
    <property type="component" value="Unassembled WGS sequence"/>
</dbReference>
<sequence length="195" mass="21641">MKFLSAATLLSLSLLSVATPTPTYDAPLPARSVGRNGYYTVSGLGSRKRAITSCGGNVLDIAIGMLETDNLGTNYAYGDNKSSDSANFGIFKQNWGMLRQSVSRYKGKTANDWNTGAELNSNLCLDIQLRHESSNYYGESKWFAGHRNGQSGLNNPNTQDITNYRDAVYWIRDQLNKNSQYLTDDTRFWVDVPAI</sequence>